<dbReference type="GO" id="GO:0005886">
    <property type="term" value="C:plasma membrane"/>
    <property type="evidence" value="ECO:0007669"/>
    <property type="project" value="TreeGrafter"/>
</dbReference>
<comment type="caution">
    <text evidence="7">The sequence shown here is derived from an EMBL/GenBank/DDBJ whole genome shotgun (WGS) entry which is preliminary data.</text>
</comment>
<comment type="subcellular location">
    <subcellularLocation>
        <location evidence="1">Membrane</location>
        <topology evidence="1">Multi-pass membrane protein</topology>
    </subcellularLocation>
</comment>
<keyword evidence="4 6" id="KW-0472">Membrane</keyword>
<feature type="transmembrane region" description="Helical" evidence="6">
    <location>
        <begin position="28"/>
        <end position="47"/>
    </location>
</feature>
<evidence type="ECO:0000256" key="2">
    <source>
        <dbReference type="ARBA" id="ARBA00022692"/>
    </source>
</evidence>
<keyword evidence="2 6" id="KW-0812">Transmembrane</keyword>
<evidence type="ECO:0000256" key="5">
    <source>
        <dbReference type="SAM" id="MobiDB-lite"/>
    </source>
</evidence>
<evidence type="ECO:0000256" key="4">
    <source>
        <dbReference type="ARBA" id="ARBA00023136"/>
    </source>
</evidence>
<dbReference type="FunCoup" id="A0A1Y1UFD3">
    <property type="interactions" value="24"/>
</dbReference>
<accession>A0A1Y1UFD3</accession>
<dbReference type="GeneID" id="33555744"/>
<dbReference type="GO" id="GO:0000324">
    <property type="term" value="C:fungal-type vacuole"/>
    <property type="evidence" value="ECO:0007669"/>
    <property type="project" value="TreeGrafter"/>
</dbReference>
<dbReference type="PANTHER" id="PTHR31465:SF9">
    <property type="entry name" value="SPHINGOID LONG-CHAIN BASE TRANSPORTER RSB1"/>
    <property type="match status" value="1"/>
</dbReference>
<dbReference type="RefSeq" id="XP_021870317.1">
    <property type="nucleotide sequence ID" value="XM_022013936.1"/>
</dbReference>
<dbReference type="OrthoDB" id="3358017at2759"/>
<dbReference type="Proteomes" id="UP000193218">
    <property type="component" value="Unassembled WGS sequence"/>
</dbReference>
<reference evidence="7 8" key="1">
    <citation type="submission" date="2017-03" db="EMBL/GenBank/DDBJ databases">
        <title>Widespread Adenine N6-methylation of Active Genes in Fungi.</title>
        <authorList>
            <consortium name="DOE Joint Genome Institute"/>
            <person name="Mondo S.J."/>
            <person name="Dannebaum R.O."/>
            <person name="Kuo R.C."/>
            <person name="Louie K.B."/>
            <person name="Bewick A.J."/>
            <person name="Labutti K."/>
            <person name="Haridas S."/>
            <person name="Kuo A."/>
            <person name="Salamov A."/>
            <person name="Ahrendt S.R."/>
            <person name="Lau R."/>
            <person name="Bowen B.P."/>
            <person name="Lipzen A."/>
            <person name="Sullivan W."/>
            <person name="Andreopoulos W.B."/>
            <person name="Clum A."/>
            <person name="Lindquist E."/>
            <person name="Daum C."/>
            <person name="Northen T.R."/>
            <person name="Ramamoorthy G."/>
            <person name="Schmitz R.J."/>
            <person name="Gryganskyi A."/>
            <person name="Culley D."/>
            <person name="Magnuson J."/>
            <person name="James T.Y."/>
            <person name="O'Malley M.A."/>
            <person name="Stajich J.E."/>
            <person name="Spatafora J.W."/>
            <person name="Visel A."/>
            <person name="Grigoriev I.V."/>
        </authorList>
    </citation>
    <scope>NUCLEOTIDE SEQUENCE [LARGE SCALE GENOMIC DNA]</scope>
    <source>
        <strain evidence="7 8">NRRL Y-17943</strain>
    </source>
</reference>
<keyword evidence="8" id="KW-1185">Reference proteome</keyword>
<keyword evidence="3 6" id="KW-1133">Transmembrane helix</keyword>
<feature type="transmembrane region" description="Helical" evidence="6">
    <location>
        <begin position="293"/>
        <end position="317"/>
    </location>
</feature>
<dbReference type="EMBL" id="NBSH01000008">
    <property type="protein sequence ID" value="ORX36216.1"/>
    <property type="molecule type" value="Genomic_DNA"/>
</dbReference>
<evidence type="ECO:0000256" key="6">
    <source>
        <dbReference type="SAM" id="Phobius"/>
    </source>
</evidence>
<dbReference type="STRING" id="4999.A0A1Y1UFD3"/>
<evidence type="ECO:0000313" key="7">
    <source>
        <dbReference type="EMBL" id="ORX36216.1"/>
    </source>
</evidence>
<gene>
    <name evidence="7" type="ORF">BD324DRAFT_601847</name>
</gene>
<proteinExistence type="predicted"/>
<dbReference type="InParanoid" id="A0A1Y1UFD3"/>
<feature type="transmembrane region" description="Helical" evidence="6">
    <location>
        <begin position="171"/>
        <end position="199"/>
    </location>
</feature>
<protein>
    <submittedName>
        <fullName evidence="7">RTA1 like protein-domain-containing protein</fullName>
    </submittedName>
</protein>
<name>A0A1Y1UFD3_9TREE</name>
<feature type="region of interest" description="Disordered" evidence="5">
    <location>
        <begin position="205"/>
        <end position="224"/>
    </location>
</feature>
<dbReference type="PANTHER" id="PTHR31465">
    <property type="entry name" value="PROTEIN RTA1-RELATED"/>
    <property type="match status" value="1"/>
</dbReference>
<feature type="transmembrane region" description="Helical" evidence="6">
    <location>
        <begin position="255"/>
        <end position="273"/>
    </location>
</feature>
<evidence type="ECO:0000256" key="1">
    <source>
        <dbReference type="ARBA" id="ARBA00004141"/>
    </source>
</evidence>
<sequence>MSVLELIARKNALEYQSPYGYTPSLAPGVAYLVVFSLLALIHLVLGIKYKYWIIAVTLLPGGIREYQYSWIEIVGWAGRLWSHYSVLNSNPFIMQICTLILGPAFFSAWAYATLGYCIQRLGPRFSLLKPTMYLAVFVTADVVSLILQAIGGGKAAVQAEAGTDTTQATHIMLAGILFQLGTMTIFVALASDFIIRVAANRPYKQRTPRATKPEEDANSDNVADSVTLRVDPEHGVQSREKSTSSSRKDLQRVKVLLGGVAFASLMIYIRGVYRSIELAQGWTGYVITHEAFFTWLDGFPMVLCYAAFAIAHPGWLLPRRSGWRNA</sequence>
<dbReference type="InterPro" id="IPR007568">
    <property type="entry name" value="RTA1"/>
</dbReference>
<evidence type="ECO:0000256" key="3">
    <source>
        <dbReference type="ARBA" id="ARBA00022989"/>
    </source>
</evidence>
<dbReference type="AlphaFoldDB" id="A0A1Y1UFD3"/>
<dbReference type="Pfam" id="PF04479">
    <property type="entry name" value="RTA1"/>
    <property type="match status" value="1"/>
</dbReference>
<feature type="transmembrane region" description="Helical" evidence="6">
    <location>
        <begin position="92"/>
        <end position="112"/>
    </location>
</feature>
<evidence type="ECO:0000313" key="8">
    <source>
        <dbReference type="Proteomes" id="UP000193218"/>
    </source>
</evidence>
<organism evidence="7 8">
    <name type="scientific">Kockovaella imperatae</name>
    <dbReference type="NCBI Taxonomy" id="4999"/>
    <lineage>
        <taxon>Eukaryota</taxon>
        <taxon>Fungi</taxon>
        <taxon>Dikarya</taxon>
        <taxon>Basidiomycota</taxon>
        <taxon>Agaricomycotina</taxon>
        <taxon>Tremellomycetes</taxon>
        <taxon>Tremellales</taxon>
        <taxon>Cuniculitremaceae</taxon>
        <taxon>Kockovaella</taxon>
    </lineage>
</organism>
<feature type="transmembrane region" description="Helical" evidence="6">
    <location>
        <begin position="132"/>
        <end position="151"/>
    </location>
</feature>